<dbReference type="Proteomes" id="UP000743370">
    <property type="component" value="Unassembled WGS sequence"/>
</dbReference>
<reference evidence="1 2" key="1">
    <citation type="submission" date="2020-05" db="EMBL/GenBank/DDBJ databases">
        <title>Vigna angularis (adzuki bean) Var. LongXiaoDou No. 4 denovo assembly.</title>
        <authorList>
            <person name="Xiang H."/>
        </authorList>
    </citation>
    <scope>NUCLEOTIDE SEQUENCE [LARGE SCALE GENOMIC DNA]</scope>
    <source>
        <tissue evidence="1">Leaf</tissue>
    </source>
</reference>
<dbReference type="AlphaFoldDB" id="A0A8T0L9G4"/>
<organism evidence="1 2">
    <name type="scientific">Phaseolus angularis</name>
    <name type="common">Azuki bean</name>
    <name type="synonym">Vigna angularis</name>
    <dbReference type="NCBI Taxonomy" id="3914"/>
    <lineage>
        <taxon>Eukaryota</taxon>
        <taxon>Viridiplantae</taxon>
        <taxon>Streptophyta</taxon>
        <taxon>Embryophyta</taxon>
        <taxon>Tracheophyta</taxon>
        <taxon>Spermatophyta</taxon>
        <taxon>Magnoliopsida</taxon>
        <taxon>eudicotyledons</taxon>
        <taxon>Gunneridae</taxon>
        <taxon>Pentapetalae</taxon>
        <taxon>rosids</taxon>
        <taxon>fabids</taxon>
        <taxon>Fabales</taxon>
        <taxon>Fabaceae</taxon>
        <taxon>Papilionoideae</taxon>
        <taxon>50 kb inversion clade</taxon>
        <taxon>NPAAA clade</taxon>
        <taxon>indigoferoid/millettioid clade</taxon>
        <taxon>Phaseoleae</taxon>
        <taxon>Vigna</taxon>
    </lineage>
</organism>
<dbReference type="EMBL" id="JABFOF010000001">
    <property type="protein sequence ID" value="KAG2408709.1"/>
    <property type="molecule type" value="Genomic_DNA"/>
</dbReference>
<comment type="caution">
    <text evidence="1">The sequence shown here is derived from an EMBL/GenBank/DDBJ whole genome shotgun (WGS) entry which is preliminary data.</text>
</comment>
<name>A0A8T0L9G4_PHAAN</name>
<proteinExistence type="predicted"/>
<accession>A0A8T0L9G4</accession>
<sequence length="121" mass="13295">MTKHHQTTTEAERNGLSLKEAISESISRGKLVSGATNTNPNPSSMVPTFANPFWIEMATQSKRFKLYAMVVVVTTVTAPPTKIVNTERVGMALQDMDIVKDLLVRRGESVPLGFECPIMCV</sequence>
<evidence type="ECO:0000313" key="2">
    <source>
        <dbReference type="Proteomes" id="UP000743370"/>
    </source>
</evidence>
<protein>
    <submittedName>
        <fullName evidence="1">ABC transporter G family member 6</fullName>
    </submittedName>
</protein>
<evidence type="ECO:0000313" key="1">
    <source>
        <dbReference type="EMBL" id="KAG2408709.1"/>
    </source>
</evidence>
<gene>
    <name evidence="1" type="ORF">HKW66_Vig0035310</name>
</gene>